<name>A0A502GQS8_9GAMM</name>
<sequence length="114" mass="12583">MELRFTQEPIPELTFTGSALARNGFTAGMRVALQHKHPILYIVVVNDNTTWDTYCETSQHNPMLGADWVDDDGQLVIGGDWLTNLGITQADHVDAAIAPGIIIIRRRADGILKV</sequence>
<accession>A0A502GQS8</accession>
<dbReference type="OrthoDB" id="6481959at2"/>
<evidence type="ECO:0000313" key="2">
    <source>
        <dbReference type="Proteomes" id="UP000317663"/>
    </source>
</evidence>
<keyword evidence="2" id="KW-1185">Reference proteome</keyword>
<dbReference type="Proteomes" id="UP000317663">
    <property type="component" value="Unassembled WGS sequence"/>
</dbReference>
<protein>
    <recommendedName>
        <fullName evidence="3">Type I toxin-antitoxin system SymE family toxin</fullName>
    </recommendedName>
</protein>
<reference evidence="1 2" key="1">
    <citation type="journal article" date="2019" name="Environ. Microbiol.">
        <title>Species interactions and distinct microbial communities in high Arctic permafrost affected cryosols are associated with the CH4 and CO2 gas fluxes.</title>
        <authorList>
            <person name="Altshuler I."/>
            <person name="Hamel J."/>
            <person name="Turney S."/>
            <person name="Magnuson E."/>
            <person name="Levesque R."/>
            <person name="Greer C."/>
            <person name="Whyte L.G."/>
        </authorList>
    </citation>
    <scope>NUCLEOTIDE SEQUENCE [LARGE SCALE GENOMIC DNA]</scope>
    <source>
        <strain evidence="1 2">E4</strain>
    </source>
</reference>
<dbReference type="AlphaFoldDB" id="A0A502GQS8"/>
<evidence type="ECO:0000313" key="1">
    <source>
        <dbReference type="EMBL" id="TPG63346.1"/>
    </source>
</evidence>
<proteinExistence type="predicted"/>
<dbReference type="EMBL" id="RCZD01000003">
    <property type="protein sequence ID" value="TPG63346.1"/>
    <property type="molecule type" value="Genomic_DNA"/>
</dbReference>
<dbReference type="RefSeq" id="WP_140471141.1">
    <property type="nucleotide sequence ID" value="NZ_RCZD01000003.1"/>
</dbReference>
<organism evidence="1 2">
    <name type="scientific">Ewingella americana</name>
    <dbReference type="NCBI Taxonomy" id="41202"/>
    <lineage>
        <taxon>Bacteria</taxon>
        <taxon>Pseudomonadati</taxon>
        <taxon>Pseudomonadota</taxon>
        <taxon>Gammaproteobacteria</taxon>
        <taxon>Enterobacterales</taxon>
        <taxon>Yersiniaceae</taxon>
        <taxon>Ewingella</taxon>
    </lineage>
</organism>
<comment type="caution">
    <text evidence="1">The sequence shown here is derived from an EMBL/GenBank/DDBJ whole genome shotgun (WGS) entry which is preliminary data.</text>
</comment>
<gene>
    <name evidence="1" type="ORF">EAH77_07195</name>
</gene>
<evidence type="ECO:0008006" key="3">
    <source>
        <dbReference type="Google" id="ProtNLM"/>
    </source>
</evidence>